<evidence type="ECO:0000256" key="2">
    <source>
        <dbReference type="ARBA" id="ARBA00022618"/>
    </source>
</evidence>
<keyword evidence="4" id="KW-0833">Ubl conjugation pathway</keyword>
<keyword evidence="8" id="KW-1185">Reference proteome</keyword>
<dbReference type="InterPro" id="IPR016901">
    <property type="entry name" value="APC10/Doc1"/>
</dbReference>
<dbReference type="GO" id="GO:0070979">
    <property type="term" value="P:protein K11-linked ubiquitination"/>
    <property type="evidence" value="ECO:0007669"/>
    <property type="project" value="TreeGrafter"/>
</dbReference>
<dbReference type="GO" id="GO:0005680">
    <property type="term" value="C:anaphase-promoting complex"/>
    <property type="evidence" value="ECO:0007669"/>
    <property type="project" value="InterPro"/>
</dbReference>
<feature type="domain" description="DOC" evidence="6">
    <location>
        <begin position="1"/>
        <end position="201"/>
    </location>
</feature>
<dbReference type="Proteomes" id="UP001220961">
    <property type="component" value="Chromosome 4"/>
</dbReference>
<dbReference type="InterPro" id="IPR008979">
    <property type="entry name" value="Galactose-bd-like_sf"/>
</dbReference>
<reference evidence="7" key="1">
    <citation type="submission" date="2023-03" db="EMBL/GenBank/DDBJ databases">
        <title>Mating type loci evolution in Malassezia.</title>
        <authorList>
            <person name="Coelho M.A."/>
        </authorList>
    </citation>
    <scope>NUCLEOTIDE SEQUENCE</scope>
    <source>
        <strain evidence="7">CBS 10434</strain>
    </source>
</reference>
<evidence type="ECO:0000256" key="1">
    <source>
        <dbReference type="ARBA" id="ARBA00006762"/>
    </source>
</evidence>
<evidence type="ECO:0000256" key="4">
    <source>
        <dbReference type="ARBA" id="ARBA00022786"/>
    </source>
</evidence>
<gene>
    <name evidence="7" type="ORF">MCAP1_002302</name>
</gene>
<dbReference type="SUPFAM" id="SSF49785">
    <property type="entry name" value="Galactose-binding domain-like"/>
    <property type="match status" value="1"/>
</dbReference>
<evidence type="ECO:0000259" key="6">
    <source>
        <dbReference type="PROSITE" id="PS51284"/>
    </source>
</evidence>
<dbReference type="PROSITE" id="PS51284">
    <property type="entry name" value="DOC"/>
    <property type="match status" value="1"/>
</dbReference>
<evidence type="ECO:0000256" key="3">
    <source>
        <dbReference type="ARBA" id="ARBA00022776"/>
    </source>
</evidence>
<dbReference type="EMBL" id="CP119911">
    <property type="protein sequence ID" value="WFD20058.1"/>
    <property type="molecule type" value="Genomic_DNA"/>
</dbReference>
<dbReference type="PANTHER" id="PTHR12936">
    <property type="entry name" value="ANAPHASE-PROMOTING COMPLEX 10"/>
    <property type="match status" value="1"/>
</dbReference>
<dbReference type="GO" id="GO:0051301">
    <property type="term" value="P:cell division"/>
    <property type="evidence" value="ECO:0007669"/>
    <property type="project" value="UniProtKB-KW"/>
</dbReference>
<evidence type="ECO:0000256" key="5">
    <source>
        <dbReference type="ARBA" id="ARBA00023306"/>
    </source>
</evidence>
<proteinExistence type="inferred from homology"/>
<dbReference type="PANTHER" id="PTHR12936:SF0">
    <property type="entry name" value="ANAPHASE-PROMOTING COMPLEX SUBUNIT 10"/>
    <property type="match status" value="1"/>
</dbReference>
<accession>A0AAF0E9F4</accession>
<dbReference type="GO" id="GO:0031145">
    <property type="term" value="P:anaphase-promoting complex-dependent catabolic process"/>
    <property type="evidence" value="ECO:0007669"/>
    <property type="project" value="InterPro"/>
</dbReference>
<protein>
    <recommendedName>
        <fullName evidence="6">DOC domain-containing protein</fullName>
    </recommendedName>
</protein>
<dbReference type="Pfam" id="PF03256">
    <property type="entry name" value="ANAPC10"/>
    <property type="match status" value="1"/>
</dbReference>
<comment type="similarity">
    <text evidence="1">Belongs to the APC10 family.</text>
</comment>
<dbReference type="Gene3D" id="2.60.120.260">
    <property type="entry name" value="Galactose-binding domain-like"/>
    <property type="match status" value="1"/>
</dbReference>
<organism evidence="7 8">
    <name type="scientific">Malassezia caprae</name>
    <dbReference type="NCBI Taxonomy" id="1381934"/>
    <lineage>
        <taxon>Eukaryota</taxon>
        <taxon>Fungi</taxon>
        <taxon>Dikarya</taxon>
        <taxon>Basidiomycota</taxon>
        <taxon>Ustilaginomycotina</taxon>
        <taxon>Malasseziomycetes</taxon>
        <taxon>Malasseziales</taxon>
        <taxon>Malasseziaceae</taxon>
        <taxon>Malassezia</taxon>
    </lineage>
</organism>
<evidence type="ECO:0000313" key="8">
    <source>
        <dbReference type="Proteomes" id="UP001220961"/>
    </source>
</evidence>
<sequence>MNMPRLRDMADVYDMSTKCDVGGMEGTSWMLSSAKAQNGVHQLQSDDLDTLWQSDGSQPHSVYIHFPRRTAVTHVSIYLDCLRDDSYTPTKILVRAGTHPYDLVDVRYREFVEPQGWYHFMLSGAGDMESEEVQAARTSSASSPLRAIELFVLQVNILGNHLNGKDSHIRCMKVFGPMPPGFVRPPAQPEAQRVMTERLLEQGKNTHAFHRQVERVGYERAVAQLERILQQHPQAAFAQAAPTRAHTAQRSLLHLSHTLR</sequence>
<name>A0AAF0E9F4_9BASI</name>
<dbReference type="AlphaFoldDB" id="A0AAF0E9F4"/>
<evidence type="ECO:0000313" key="7">
    <source>
        <dbReference type="EMBL" id="WFD20058.1"/>
    </source>
</evidence>
<dbReference type="SMART" id="SM01337">
    <property type="entry name" value="APC10"/>
    <property type="match status" value="1"/>
</dbReference>
<keyword evidence="2" id="KW-0132">Cell division</keyword>
<keyword evidence="3" id="KW-0498">Mitosis</keyword>
<keyword evidence="5" id="KW-0131">Cell cycle</keyword>
<dbReference type="CDD" id="cd08366">
    <property type="entry name" value="APC10"/>
    <property type="match status" value="1"/>
</dbReference>
<dbReference type="InterPro" id="IPR004939">
    <property type="entry name" value="APC_su10/DOC_dom"/>
</dbReference>